<name>A0A917LIQ9_9NOCA</name>
<feature type="region of interest" description="Disordered" evidence="1">
    <location>
        <begin position="67"/>
        <end position="95"/>
    </location>
</feature>
<evidence type="ECO:0000313" key="3">
    <source>
        <dbReference type="Proteomes" id="UP000654257"/>
    </source>
</evidence>
<evidence type="ECO:0000313" key="2">
    <source>
        <dbReference type="EMBL" id="GGG27754.1"/>
    </source>
</evidence>
<evidence type="ECO:0000256" key="1">
    <source>
        <dbReference type="SAM" id="MobiDB-lite"/>
    </source>
</evidence>
<proteinExistence type="predicted"/>
<keyword evidence="3" id="KW-1185">Reference proteome</keyword>
<gene>
    <name evidence="2" type="ORF">GCM10007304_46990</name>
</gene>
<reference evidence="2" key="2">
    <citation type="submission" date="2020-09" db="EMBL/GenBank/DDBJ databases">
        <authorList>
            <person name="Sun Q."/>
            <person name="Sedlacek I."/>
        </authorList>
    </citation>
    <scope>NUCLEOTIDE SEQUENCE</scope>
    <source>
        <strain evidence="2">CCM 7905</strain>
    </source>
</reference>
<organism evidence="2 3">
    <name type="scientific">Rhodococcoides trifolii</name>
    <dbReference type="NCBI Taxonomy" id="908250"/>
    <lineage>
        <taxon>Bacteria</taxon>
        <taxon>Bacillati</taxon>
        <taxon>Actinomycetota</taxon>
        <taxon>Actinomycetes</taxon>
        <taxon>Mycobacteriales</taxon>
        <taxon>Nocardiaceae</taxon>
        <taxon>Rhodococcoides</taxon>
    </lineage>
</organism>
<dbReference type="AlphaFoldDB" id="A0A917LIQ9"/>
<accession>A0A917LIQ9</accession>
<protein>
    <submittedName>
        <fullName evidence="2">Uncharacterized protein</fullName>
    </submittedName>
</protein>
<dbReference type="EMBL" id="BMCU01000006">
    <property type="protein sequence ID" value="GGG27754.1"/>
    <property type="molecule type" value="Genomic_DNA"/>
</dbReference>
<dbReference type="Proteomes" id="UP000654257">
    <property type="component" value="Unassembled WGS sequence"/>
</dbReference>
<comment type="caution">
    <text evidence="2">The sequence shown here is derived from an EMBL/GenBank/DDBJ whole genome shotgun (WGS) entry which is preliminary data.</text>
</comment>
<reference evidence="2" key="1">
    <citation type="journal article" date="2014" name="Int. J. Syst. Evol. Microbiol.">
        <title>Complete genome sequence of Corynebacterium casei LMG S-19264T (=DSM 44701T), isolated from a smear-ripened cheese.</title>
        <authorList>
            <consortium name="US DOE Joint Genome Institute (JGI-PGF)"/>
            <person name="Walter F."/>
            <person name="Albersmeier A."/>
            <person name="Kalinowski J."/>
            <person name="Ruckert C."/>
        </authorList>
    </citation>
    <scope>NUCLEOTIDE SEQUENCE</scope>
    <source>
        <strain evidence="2">CCM 7905</strain>
    </source>
</reference>
<sequence>MVTNDTRDKANQIDVNTFRAAWEAVDAGLQSMARALRDIQTREGSLRSASALAGIPTFDARRLLRSADLHSVPTRRAPAPTVNRKAPRSQGRNAD</sequence>